<dbReference type="Pfam" id="PF07394">
    <property type="entry name" value="DUF1501"/>
    <property type="match status" value="1"/>
</dbReference>
<feature type="region of interest" description="Disordered" evidence="1">
    <location>
        <begin position="394"/>
        <end position="431"/>
    </location>
</feature>
<dbReference type="AlphaFoldDB" id="A0A2S8BIB3"/>
<evidence type="ECO:0008006" key="4">
    <source>
        <dbReference type="Google" id="ProtNLM"/>
    </source>
</evidence>
<reference evidence="2 3" key="1">
    <citation type="journal article" date="2017" name="Int. J. Syst. Evol. Microbiol.">
        <title>Mycobacterium talmoniae sp. nov., a slowly growing mycobacterium isolated from human respiratory samples.</title>
        <authorList>
            <person name="Davidson R.M."/>
            <person name="DeGroote M.A."/>
            <person name="Marola J.L."/>
            <person name="Buss S."/>
            <person name="Jones V."/>
            <person name="McNeil M.R."/>
            <person name="Freifeld A.G."/>
            <person name="Elaine Epperson L."/>
            <person name="Hasan N.A."/>
            <person name="Jackson M."/>
            <person name="Iwen P.C."/>
            <person name="Salfinger M."/>
            <person name="Strong M."/>
        </authorList>
    </citation>
    <scope>NUCLEOTIDE SEQUENCE [LARGE SCALE GENOMIC DNA]</scope>
    <source>
        <strain evidence="2 3">ATCC BAA-2683</strain>
    </source>
</reference>
<name>A0A2S8BIB3_9MYCO</name>
<dbReference type="InterPro" id="IPR014917">
    <property type="entry name" value="DUF1800"/>
</dbReference>
<gene>
    <name evidence="2" type="ORF">C1Y40_03491</name>
</gene>
<dbReference type="InterPro" id="IPR010869">
    <property type="entry name" value="DUF1501"/>
</dbReference>
<sequence>MATQSDRWIATARALRRAGFGVTGPQVDAVAAQDWSAYVDAALDLDPDADPGAQATPMPTLPAPHAPGKGPSTEQRKQYNRQLSEQMAALSAWWLRRMAAVDQPIHEKLTLLWHNHFATSAQKVRVADFMAAQNQKLRTLALGDFRTLAYAMLTDAAMLRWLDGQSNTAKAANENLAREFMELFALGHGNGYTEADVRAGARALTGWVIKADGDTVLAPKRHDDTAKTLLGSTGDFDAVGFCDTVLAQPKSPAYVAGRLWQQLASDDAPSAAALDRMLAAYGPGRDLRALTAAILTDTEFLGARGAVVDTPVEWLVGVIRALRVPLDHPKRIKMVDATLTALGQRPFYPPNVGGWPRGQVWLSTASAGERLRAAGNLARAGDLSGVEDTGAGDRIDAVGVPDRGRGVVGPHRRRAQTAGAPAGPVGRRRRQHARIPDVVTGSLMPEINRRKFLIASVGVGAAGLLSGAVAVSWPDLLRAAQDRPLPDGSGVLVIVTLYGGNDGISTLIPYADNAYHDARPELAYAPADVLHLDDRLGLNPALTGLAQLWNQRQLAVIRGVSYPQPDHSHFRSMDIWQTASPTEPVSTGWIGRWLDATGDDPLRAVNIGSVLPPLAVGAKCTAAALTPAASPESAERFTATMAALGADDPHDTPAMAAVCAAYRAARSTDTAFAPIRAARTEHNRLAAQLQLVAQAVRAGVPTRVYAVQLGGFDTHADERETQQRLLQTFDEAVTPFLRQMADDRYGKNLVMVVYSEFGRRVKANASQGTDHGTAGPVFVAGTPVKGGFYGDEPSLTDLNDGDLKPTTDFRDIYYELMSGTLATDPTPSVGAGRRALGFLS</sequence>
<evidence type="ECO:0000313" key="3">
    <source>
        <dbReference type="Proteomes" id="UP000238296"/>
    </source>
</evidence>
<dbReference type="EMBL" id="PPEA01000510">
    <property type="protein sequence ID" value="PQM46346.1"/>
    <property type="molecule type" value="Genomic_DNA"/>
</dbReference>
<dbReference type="PANTHER" id="PTHR43737:SF1">
    <property type="entry name" value="DUF1501 DOMAIN-CONTAINING PROTEIN"/>
    <property type="match status" value="1"/>
</dbReference>
<dbReference type="Pfam" id="PF08811">
    <property type="entry name" value="DUF1800"/>
    <property type="match status" value="1"/>
</dbReference>
<evidence type="ECO:0000256" key="1">
    <source>
        <dbReference type="SAM" id="MobiDB-lite"/>
    </source>
</evidence>
<proteinExistence type="predicted"/>
<protein>
    <recommendedName>
        <fullName evidence="4">DUF1800 domain-containing protein</fullName>
    </recommendedName>
</protein>
<organism evidence="2 3">
    <name type="scientific">Mycobacterium talmoniae</name>
    <dbReference type="NCBI Taxonomy" id="1858794"/>
    <lineage>
        <taxon>Bacteria</taxon>
        <taxon>Bacillati</taxon>
        <taxon>Actinomycetota</taxon>
        <taxon>Actinomycetes</taxon>
        <taxon>Mycobacteriales</taxon>
        <taxon>Mycobacteriaceae</taxon>
        <taxon>Mycobacterium</taxon>
    </lineage>
</organism>
<accession>A0A2S8BIB3</accession>
<dbReference type="Proteomes" id="UP000238296">
    <property type="component" value="Unassembled WGS sequence"/>
</dbReference>
<feature type="region of interest" description="Disordered" evidence="1">
    <location>
        <begin position="46"/>
        <end position="79"/>
    </location>
</feature>
<evidence type="ECO:0000313" key="2">
    <source>
        <dbReference type="EMBL" id="PQM46346.1"/>
    </source>
</evidence>
<comment type="caution">
    <text evidence="2">The sequence shown here is derived from an EMBL/GenBank/DDBJ whole genome shotgun (WGS) entry which is preliminary data.</text>
</comment>
<dbReference type="PANTHER" id="PTHR43737">
    <property type="entry name" value="BLL7424 PROTEIN"/>
    <property type="match status" value="1"/>
</dbReference>